<proteinExistence type="inferred from homology"/>
<evidence type="ECO:0000256" key="2">
    <source>
        <dbReference type="ARBA" id="ARBA00009840"/>
    </source>
</evidence>
<keyword evidence="4" id="KW-0233">DNA recombination</keyword>
<comment type="similarity">
    <text evidence="2">Belongs to the RmuC family.</text>
</comment>
<evidence type="ECO:0000256" key="4">
    <source>
        <dbReference type="ARBA" id="ARBA00023172"/>
    </source>
</evidence>
<sequence>MTISATSIVGMIIALLLGIALGWFAHGSRQPHNTLRLPVGASDTEPAPNGSVPDGSVPAGPEPAALTPALESLAVVERSLANIDGQLRAMESERSHTAASLSSQMQALSRTSTRLNERTDQLVNALRSPNVRGRWGEMQLERVVELGGMVEHCDFSAQATARLGEKIVRPDMIIHLAGGRQIVVDAKVPFSSYLDALDTNDPEEHAGYLRRHAHLLRTHVANLSAKPYLDAFQPSPEFVVMFVPADPFLDSALNTDPDLLEYAFERNIVIATPTSLFGLLRTVALGWRQEDFSDKAKEIHELGRQFYSRLNTVGEHYNRVGRSLDKAVEAYNSTLSSLDSRVMVTARRLAEMGVSSREATKPYHAAQRARHSVTHPYTDDGELGVSSTPLNPDVADYRGPNLG</sequence>
<comment type="function">
    <text evidence="1">Involved in DNA recombination.</text>
</comment>
<dbReference type="AlphaFoldDB" id="A0AAP4BU50"/>
<evidence type="ECO:0000313" key="6">
    <source>
        <dbReference type="EMBL" id="MDK4325566.1"/>
    </source>
</evidence>
<evidence type="ECO:0000313" key="7">
    <source>
        <dbReference type="Proteomes" id="UP001226160"/>
    </source>
</evidence>
<dbReference type="Proteomes" id="UP001226160">
    <property type="component" value="Unassembled WGS sequence"/>
</dbReference>
<feature type="region of interest" description="Disordered" evidence="5">
    <location>
        <begin position="35"/>
        <end position="62"/>
    </location>
</feature>
<dbReference type="InterPro" id="IPR003798">
    <property type="entry name" value="DNA_recombination_RmuC"/>
</dbReference>
<dbReference type="GO" id="GO:0006310">
    <property type="term" value="P:DNA recombination"/>
    <property type="evidence" value="ECO:0007669"/>
    <property type="project" value="UniProtKB-KW"/>
</dbReference>
<dbReference type="RefSeq" id="WP_239212048.1">
    <property type="nucleotide sequence ID" value="NZ_CP091865.1"/>
</dbReference>
<evidence type="ECO:0000256" key="1">
    <source>
        <dbReference type="ARBA" id="ARBA00003416"/>
    </source>
</evidence>
<name>A0AAP4BU50_9CORY</name>
<dbReference type="PANTHER" id="PTHR30563">
    <property type="entry name" value="DNA RECOMBINATION PROTEIN RMUC"/>
    <property type="match status" value="1"/>
</dbReference>
<reference evidence="6" key="1">
    <citation type="submission" date="2023-05" db="EMBL/GenBank/DDBJ databases">
        <title>Metabolic capabilities are highly conserved among human nasal-associated Corynebacterium species in pangenomic analyses.</title>
        <authorList>
            <person name="Tran T.H."/>
            <person name="Roberts A.Q."/>
            <person name="Escapa I.F."/>
            <person name="Gao W."/>
            <person name="Conlan S."/>
            <person name="Kong H."/>
            <person name="Segre J.A."/>
            <person name="Kelly M.S."/>
            <person name="Lemon K.P."/>
        </authorList>
    </citation>
    <scope>NUCLEOTIDE SEQUENCE</scope>
    <source>
        <strain evidence="6">KPL2654</strain>
    </source>
</reference>
<organism evidence="6 7">
    <name type="scientific">Corynebacterium propinquum</name>
    <dbReference type="NCBI Taxonomy" id="43769"/>
    <lineage>
        <taxon>Bacteria</taxon>
        <taxon>Bacillati</taxon>
        <taxon>Actinomycetota</taxon>
        <taxon>Actinomycetes</taxon>
        <taxon>Mycobacteriales</taxon>
        <taxon>Corynebacteriaceae</taxon>
        <taxon>Corynebacterium</taxon>
    </lineage>
</organism>
<protein>
    <submittedName>
        <fullName evidence="6">DNA recombination protein RmuC</fullName>
    </submittedName>
</protein>
<accession>A0AAP4BU50</accession>
<dbReference type="PANTHER" id="PTHR30563:SF0">
    <property type="entry name" value="DNA RECOMBINATION PROTEIN RMUC"/>
    <property type="match status" value="1"/>
</dbReference>
<gene>
    <name evidence="6" type="ORF">QPX54_03425</name>
</gene>
<keyword evidence="3" id="KW-0175">Coiled coil</keyword>
<feature type="region of interest" description="Disordered" evidence="5">
    <location>
        <begin position="359"/>
        <end position="403"/>
    </location>
</feature>
<dbReference type="Pfam" id="PF02646">
    <property type="entry name" value="RmuC"/>
    <property type="match status" value="1"/>
</dbReference>
<evidence type="ECO:0000256" key="3">
    <source>
        <dbReference type="ARBA" id="ARBA00023054"/>
    </source>
</evidence>
<comment type="caution">
    <text evidence="6">The sequence shown here is derived from an EMBL/GenBank/DDBJ whole genome shotgun (WGS) entry which is preliminary data.</text>
</comment>
<evidence type="ECO:0000256" key="5">
    <source>
        <dbReference type="SAM" id="MobiDB-lite"/>
    </source>
</evidence>
<dbReference type="EMBL" id="JASNVP010000003">
    <property type="protein sequence ID" value="MDK4325566.1"/>
    <property type="molecule type" value="Genomic_DNA"/>
</dbReference>